<feature type="transmembrane region" description="Helical" evidence="2">
    <location>
        <begin position="149"/>
        <end position="167"/>
    </location>
</feature>
<protein>
    <submittedName>
        <fullName evidence="4">Acyltransferase</fullName>
    </submittedName>
</protein>
<gene>
    <name evidence="4" type="ORF">FE697_007370</name>
</gene>
<dbReference type="GO" id="GO:0016020">
    <property type="term" value="C:membrane"/>
    <property type="evidence" value="ECO:0007669"/>
    <property type="project" value="TreeGrafter"/>
</dbReference>
<dbReference type="RefSeq" id="WP_149768940.1">
    <property type="nucleotide sequence ID" value="NZ_VDFQ02000002.1"/>
</dbReference>
<dbReference type="OrthoDB" id="5242306at2"/>
<dbReference type="Proteomes" id="UP000307768">
    <property type="component" value="Unassembled WGS sequence"/>
</dbReference>
<feature type="region of interest" description="Disordered" evidence="1">
    <location>
        <begin position="375"/>
        <end position="396"/>
    </location>
</feature>
<sequence>MKDRPDEREHRRIYPALDTMRAIASIAVVVTHVGFWAGTYTDGIPGALVARMDFGVAIFFVLSGFLLSQPYLAALAGQRRAPGTGRYLWHRALRILPVYWVAVVAAMTLLPENETAGPRVWLQNLLLVRLYDGELTAGLTQMWSLSTEVAFYVALPLVMWVLARTVCRTRWRPVALLVVLAVASIASWVWVGLAATPVLGDLPSPGQWLPAYLSWFAIGIAFAIAERESAPVLRRLAAAPWTAWLAGGALLTVIATPLGGPLLLEAPTPAEAVTKNVVYAAAAALLVLPAIFTDPATGFQRALSVPFLRHLGHISYSLFCCHLVVLHLVFEWRDYTLFGAPFFTLLALTLGLSLLVSEVLYRVVELPSMRLRNVGRRRTPPTTEADSSPSETASTS</sequence>
<feature type="transmembrane region" description="Helical" evidence="2">
    <location>
        <begin position="311"/>
        <end position="330"/>
    </location>
</feature>
<dbReference type="GO" id="GO:0016747">
    <property type="term" value="F:acyltransferase activity, transferring groups other than amino-acyl groups"/>
    <property type="evidence" value="ECO:0007669"/>
    <property type="project" value="InterPro"/>
</dbReference>
<dbReference type="PANTHER" id="PTHR23028">
    <property type="entry name" value="ACETYLTRANSFERASE"/>
    <property type="match status" value="1"/>
</dbReference>
<feature type="transmembrane region" description="Helical" evidence="2">
    <location>
        <begin position="57"/>
        <end position="76"/>
    </location>
</feature>
<dbReference type="Pfam" id="PF01757">
    <property type="entry name" value="Acyl_transf_3"/>
    <property type="match status" value="1"/>
</dbReference>
<feature type="transmembrane region" description="Helical" evidence="2">
    <location>
        <begin position="20"/>
        <end position="37"/>
    </location>
</feature>
<dbReference type="AlphaFoldDB" id="A0A5Q6RZA1"/>
<feature type="transmembrane region" description="Helical" evidence="2">
    <location>
        <begin position="174"/>
        <end position="195"/>
    </location>
</feature>
<reference evidence="4 5" key="1">
    <citation type="submission" date="2019-09" db="EMBL/GenBank/DDBJ databases">
        <title>Mumia zhuanghuii sp. nov. isolated from the intestinal contents of plateau pika (Ochotona curzoniae) in the Qinghai-Tibet plateau of China.</title>
        <authorList>
            <person name="Tian Z."/>
        </authorList>
    </citation>
    <scope>NUCLEOTIDE SEQUENCE [LARGE SCALE GENOMIC DNA]</scope>
    <source>
        <strain evidence="5">350</strain>
    </source>
</reference>
<feature type="transmembrane region" description="Helical" evidence="2">
    <location>
        <begin position="88"/>
        <end position="110"/>
    </location>
</feature>
<keyword evidence="2" id="KW-1133">Transmembrane helix</keyword>
<feature type="transmembrane region" description="Helical" evidence="2">
    <location>
        <begin position="207"/>
        <end position="225"/>
    </location>
</feature>
<dbReference type="GO" id="GO:0009103">
    <property type="term" value="P:lipopolysaccharide biosynthetic process"/>
    <property type="evidence" value="ECO:0007669"/>
    <property type="project" value="TreeGrafter"/>
</dbReference>
<evidence type="ECO:0000259" key="3">
    <source>
        <dbReference type="Pfam" id="PF01757"/>
    </source>
</evidence>
<keyword evidence="4" id="KW-0012">Acyltransferase</keyword>
<evidence type="ECO:0000313" key="5">
    <source>
        <dbReference type="Proteomes" id="UP000307768"/>
    </source>
</evidence>
<feature type="transmembrane region" description="Helical" evidence="2">
    <location>
        <begin position="278"/>
        <end position="299"/>
    </location>
</feature>
<feature type="transmembrane region" description="Helical" evidence="2">
    <location>
        <begin position="237"/>
        <end position="258"/>
    </location>
</feature>
<proteinExistence type="predicted"/>
<dbReference type="PANTHER" id="PTHR23028:SF53">
    <property type="entry name" value="ACYL_TRANSF_3 DOMAIN-CONTAINING PROTEIN"/>
    <property type="match status" value="1"/>
</dbReference>
<evidence type="ECO:0000313" key="4">
    <source>
        <dbReference type="EMBL" id="KAA1423421.1"/>
    </source>
</evidence>
<organism evidence="4 5">
    <name type="scientific">Mumia zhuanghuii</name>
    <dbReference type="NCBI Taxonomy" id="2585211"/>
    <lineage>
        <taxon>Bacteria</taxon>
        <taxon>Bacillati</taxon>
        <taxon>Actinomycetota</taxon>
        <taxon>Actinomycetes</taxon>
        <taxon>Propionibacteriales</taxon>
        <taxon>Nocardioidaceae</taxon>
        <taxon>Mumia</taxon>
    </lineage>
</organism>
<dbReference type="InterPro" id="IPR050879">
    <property type="entry name" value="Acyltransferase_3"/>
</dbReference>
<name>A0A5Q6RZA1_9ACTN</name>
<comment type="caution">
    <text evidence="4">The sequence shown here is derived from an EMBL/GenBank/DDBJ whole genome shotgun (WGS) entry which is preliminary data.</text>
</comment>
<feature type="transmembrane region" description="Helical" evidence="2">
    <location>
        <begin position="342"/>
        <end position="364"/>
    </location>
</feature>
<keyword evidence="4" id="KW-0808">Transferase</keyword>
<feature type="domain" description="Acyltransferase 3" evidence="3">
    <location>
        <begin position="15"/>
        <end position="356"/>
    </location>
</feature>
<evidence type="ECO:0000256" key="2">
    <source>
        <dbReference type="SAM" id="Phobius"/>
    </source>
</evidence>
<keyword evidence="2" id="KW-0472">Membrane</keyword>
<dbReference type="EMBL" id="VDFQ02000002">
    <property type="protein sequence ID" value="KAA1423421.1"/>
    <property type="molecule type" value="Genomic_DNA"/>
</dbReference>
<evidence type="ECO:0000256" key="1">
    <source>
        <dbReference type="SAM" id="MobiDB-lite"/>
    </source>
</evidence>
<feature type="compositionally biased region" description="Polar residues" evidence="1">
    <location>
        <begin position="380"/>
        <end position="396"/>
    </location>
</feature>
<accession>A0A5Q6RZA1</accession>
<dbReference type="InterPro" id="IPR002656">
    <property type="entry name" value="Acyl_transf_3_dom"/>
</dbReference>
<keyword evidence="2" id="KW-0812">Transmembrane</keyword>